<dbReference type="EMBL" id="BAAAFI010000001">
    <property type="protein sequence ID" value="GAA0877211.1"/>
    <property type="molecule type" value="Genomic_DNA"/>
</dbReference>
<evidence type="ECO:0000256" key="2">
    <source>
        <dbReference type="ARBA" id="ARBA00006679"/>
    </source>
</evidence>
<evidence type="ECO:0000256" key="7">
    <source>
        <dbReference type="SAM" id="Phobius"/>
    </source>
</evidence>
<dbReference type="Proteomes" id="UP001500469">
    <property type="component" value="Unassembled WGS sequence"/>
</dbReference>
<dbReference type="PANTHER" id="PTHR33452:SF1">
    <property type="entry name" value="INNER MEMBRANE PROTEIN YPHA-RELATED"/>
    <property type="match status" value="1"/>
</dbReference>
<comment type="subcellular location">
    <subcellularLocation>
        <location evidence="1">Cell membrane</location>
        <topology evidence="1">Multi-pass membrane protein</topology>
    </subcellularLocation>
</comment>
<dbReference type="InterPro" id="IPR051907">
    <property type="entry name" value="DoxX-like_oxidoreductase"/>
</dbReference>
<feature type="transmembrane region" description="Helical" evidence="7">
    <location>
        <begin position="58"/>
        <end position="76"/>
    </location>
</feature>
<feature type="transmembrane region" description="Helical" evidence="7">
    <location>
        <begin position="12"/>
        <end position="36"/>
    </location>
</feature>
<keyword evidence="6 7" id="KW-0472">Membrane</keyword>
<evidence type="ECO:0008006" key="10">
    <source>
        <dbReference type="Google" id="ProtNLM"/>
    </source>
</evidence>
<protein>
    <recommendedName>
        <fullName evidence="10">DoxX family protein</fullName>
    </recommendedName>
</protein>
<keyword evidence="5 7" id="KW-1133">Transmembrane helix</keyword>
<dbReference type="InterPro" id="IPR032808">
    <property type="entry name" value="DoxX"/>
</dbReference>
<feature type="transmembrane region" description="Helical" evidence="7">
    <location>
        <begin position="83"/>
        <end position="102"/>
    </location>
</feature>
<organism evidence="8 9">
    <name type="scientific">Algoriphagus jejuensis</name>
    <dbReference type="NCBI Taxonomy" id="419934"/>
    <lineage>
        <taxon>Bacteria</taxon>
        <taxon>Pseudomonadati</taxon>
        <taxon>Bacteroidota</taxon>
        <taxon>Cytophagia</taxon>
        <taxon>Cytophagales</taxon>
        <taxon>Cyclobacteriaceae</taxon>
        <taxon>Algoriphagus</taxon>
    </lineage>
</organism>
<evidence type="ECO:0000256" key="3">
    <source>
        <dbReference type="ARBA" id="ARBA00022475"/>
    </source>
</evidence>
<comment type="caution">
    <text evidence="8">The sequence shown here is derived from an EMBL/GenBank/DDBJ whole genome shotgun (WGS) entry which is preliminary data.</text>
</comment>
<evidence type="ECO:0000256" key="6">
    <source>
        <dbReference type="ARBA" id="ARBA00023136"/>
    </source>
</evidence>
<reference evidence="9" key="1">
    <citation type="journal article" date="2019" name="Int. J. Syst. Evol. Microbiol.">
        <title>The Global Catalogue of Microorganisms (GCM) 10K type strain sequencing project: providing services to taxonomists for standard genome sequencing and annotation.</title>
        <authorList>
            <consortium name="The Broad Institute Genomics Platform"/>
            <consortium name="The Broad Institute Genome Sequencing Center for Infectious Disease"/>
            <person name="Wu L."/>
            <person name="Ma J."/>
        </authorList>
    </citation>
    <scope>NUCLEOTIDE SEQUENCE [LARGE SCALE GENOMIC DNA]</scope>
    <source>
        <strain evidence="9">JCM 16112</strain>
    </source>
</reference>
<evidence type="ECO:0000313" key="9">
    <source>
        <dbReference type="Proteomes" id="UP001500469"/>
    </source>
</evidence>
<name>A0ABP3Y6X6_9BACT</name>
<dbReference type="PANTHER" id="PTHR33452">
    <property type="entry name" value="OXIDOREDUCTASE CATD-RELATED"/>
    <property type="match status" value="1"/>
</dbReference>
<comment type="similarity">
    <text evidence="2">Belongs to the DoxX family.</text>
</comment>
<accession>A0ABP3Y6X6</accession>
<gene>
    <name evidence="8" type="ORF">GCM10009119_01790</name>
</gene>
<keyword evidence="9" id="KW-1185">Reference proteome</keyword>
<evidence type="ECO:0000256" key="5">
    <source>
        <dbReference type="ARBA" id="ARBA00022989"/>
    </source>
</evidence>
<keyword evidence="3" id="KW-1003">Cell membrane</keyword>
<evidence type="ECO:0000313" key="8">
    <source>
        <dbReference type="EMBL" id="GAA0877211.1"/>
    </source>
</evidence>
<dbReference type="RefSeq" id="WP_343847908.1">
    <property type="nucleotide sequence ID" value="NZ_BAAAFI010000001.1"/>
</dbReference>
<feature type="transmembrane region" description="Helical" evidence="7">
    <location>
        <begin position="108"/>
        <end position="128"/>
    </location>
</feature>
<evidence type="ECO:0000256" key="1">
    <source>
        <dbReference type="ARBA" id="ARBA00004651"/>
    </source>
</evidence>
<sequence length="138" mass="15489">MRTNVILKKTYFDLGILILRIYLGVVLIWMSSGYLFDSTSMEGLQSFLESMDWPAPKLFAYSSQLIELIGGAMLILGFRFGAWVLVGVLMSAVIFAHGFRIFEDAALPMHFAIMAWVIALAGCGKYSLDTLFFQTKNQ</sequence>
<dbReference type="Pfam" id="PF07681">
    <property type="entry name" value="DoxX"/>
    <property type="match status" value="1"/>
</dbReference>
<proteinExistence type="inferred from homology"/>
<evidence type="ECO:0000256" key="4">
    <source>
        <dbReference type="ARBA" id="ARBA00022692"/>
    </source>
</evidence>
<keyword evidence="4 7" id="KW-0812">Transmembrane</keyword>